<evidence type="ECO:0000313" key="2">
    <source>
        <dbReference type="Proteomes" id="UP001499852"/>
    </source>
</evidence>
<gene>
    <name evidence="1" type="ORF">GCM10023213_28370</name>
</gene>
<dbReference type="EMBL" id="BAABIA010000005">
    <property type="protein sequence ID" value="GAA5142432.1"/>
    <property type="molecule type" value="Genomic_DNA"/>
</dbReference>
<dbReference type="Proteomes" id="UP001499852">
    <property type="component" value="Unassembled WGS sequence"/>
</dbReference>
<dbReference type="RefSeq" id="WP_345737028.1">
    <property type="nucleotide sequence ID" value="NZ_BAABIA010000005.1"/>
</dbReference>
<comment type="caution">
    <text evidence="1">The sequence shown here is derived from an EMBL/GenBank/DDBJ whole genome shotgun (WGS) entry which is preliminary data.</text>
</comment>
<organism evidence="1 2">
    <name type="scientific">Prosthecobacter algae</name>
    <dbReference type="NCBI Taxonomy" id="1144682"/>
    <lineage>
        <taxon>Bacteria</taxon>
        <taxon>Pseudomonadati</taxon>
        <taxon>Verrucomicrobiota</taxon>
        <taxon>Verrucomicrobiia</taxon>
        <taxon>Verrucomicrobiales</taxon>
        <taxon>Verrucomicrobiaceae</taxon>
        <taxon>Prosthecobacter</taxon>
    </lineage>
</organism>
<dbReference type="Gene3D" id="3.40.50.2000">
    <property type="entry name" value="Glycogen Phosphorylase B"/>
    <property type="match status" value="1"/>
</dbReference>
<proteinExistence type="predicted"/>
<protein>
    <recommendedName>
        <fullName evidence="3">Glycosyl transferase family 9 (Putative heptosyltransferase)</fullName>
    </recommendedName>
</protein>
<name>A0ABP9P8C3_9BACT</name>
<accession>A0ABP9P8C3</accession>
<keyword evidence="2" id="KW-1185">Reference proteome</keyword>
<evidence type="ECO:0008006" key="3">
    <source>
        <dbReference type="Google" id="ProtNLM"/>
    </source>
</evidence>
<dbReference type="SUPFAM" id="SSF53756">
    <property type="entry name" value="UDP-Glycosyltransferase/glycogen phosphorylase"/>
    <property type="match status" value="1"/>
</dbReference>
<evidence type="ECO:0000313" key="1">
    <source>
        <dbReference type="EMBL" id="GAA5142432.1"/>
    </source>
</evidence>
<reference evidence="2" key="1">
    <citation type="journal article" date="2019" name="Int. J. Syst. Evol. Microbiol.">
        <title>The Global Catalogue of Microorganisms (GCM) 10K type strain sequencing project: providing services to taxonomists for standard genome sequencing and annotation.</title>
        <authorList>
            <consortium name="The Broad Institute Genomics Platform"/>
            <consortium name="The Broad Institute Genome Sequencing Center for Infectious Disease"/>
            <person name="Wu L."/>
            <person name="Ma J."/>
        </authorList>
    </citation>
    <scope>NUCLEOTIDE SEQUENCE [LARGE SCALE GENOMIC DNA]</scope>
    <source>
        <strain evidence="2">JCM 18053</strain>
    </source>
</reference>
<sequence length="271" mass="30950">MAMNAICCRILRDQFNLDVWYGCRHNPYDRDFPRILKGVPCYKYQPDLRGYPLPTQPAARGYEGGLDYMGQKHPFDFIIDFRYEIHRELNTVFQCLEEFGVHQLPLPCGGLQVHRLPKAKETWDVVLSPDAGGWKPVRAYRRGGELEDALKRRGLSVLNISKTSGQGHAFKLPELLALVESAKLYIGVETGPTHLVSGVHRQALILQTGIHRSAFWNIYDRTHIVEKDWPCGGRKCRVRQHDECPQEEGVCIDRFAPEDIADLALQLIQNS</sequence>